<evidence type="ECO:0000313" key="2">
    <source>
        <dbReference type="Proteomes" id="UP000790709"/>
    </source>
</evidence>
<proteinExistence type="predicted"/>
<keyword evidence="2" id="KW-1185">Reference proteome</keyword>
<sequence length="72" mass="7373">GKPHPAPYLAGVAKCGSDPKLTKCLRSTVGASLIVESVPSGLFFGHAVHATSLAVCTPHPRQPIQKSGANPD</sequence>
<reference evidence="1" key="1">
    <citation type="journal article" date="2021" name="New Phytol.">
        <title>Evolutionary innovations through gain and loss of genes in the ectomycorrhizal Boletales.</title>
        <authorList>
            <person name="Wu G."/>
            <person name="Miyauchi S."/>
            <person name="Morin E."/>
            <person name="Kuo A."/>
            <person name="Drula E."/>
            <person name="Varga T."/>
            <person name="Kohler A."/>
            <person name="Feng B."/>
            <person name="Cao Y."/>
            <person name="Lipzen A."/>
            <person name="Daum C."/>
            <person name="Hundley H."/>
            <person name="Pangilinan J."/>
            <person name="Johnson J."/>
            <person name="Barry K."/>
            <person name="LaButti K."/>
            <person name="Ng V."/>
            <person name="Ahrendt S."/>
            <person name="Min B."/>
            <person name="Choi I.G."/>
            <person name="Park H."/>
            <person name="Plett J.M."/>
            <person name="Magnuson J."/>
            <person name="Spatafora J.W."/>
            <person name="Nagy L.G."/>
            <person name="Henrissat B."/>
            <person name="Grigoriev I.V."/>
            <person name="Yang Z.L."/>
            <person name="Xu J."/>
            <person name="Martin F.M."/>
        </authorList>
    </citation>
    <scope>NUCLEOTIDE SEQUENCE</scope>
    <source>
        <strain evidence="1">KUC20120723A-06</strain>
    </source>
</reference>
<evidence type="ECO:0000313" key="1">
    <source>
        <dbReference type="EMBL" id="KAH7923811.1"/>
    </source>
</evidence>
<protein>
    <submittedName>
        <fullName evidence="1">Uncharacterized protein</fullName>
    </submittedName>
</protein>
<name>A0ACB8BDC7_9AGAM</name>
<gene>
    <name evidence="1" type="ORF">BV22DRAFT_1067977</name>
</gene>
<accession>A0ACB8BDC7</accession>
<feature type="non-terminal residue" evidence="1">
    <location>
        <position position="1"/>
    </location>
</feature>
<dbReference type="EMBL" id="MU266441">
    <property type="protein sequence ID" value="KAH7923811.1"/>
    <property type="molecule type" value="Genomic_DNA"/>
</dbReference>
<comment type="caution">
    <text evidence="1">The sequence shown here is derived from an EMBL/GenBank/DDBJ whole genome shotgun (WGS) entry which is preliminary data.</text>
</comment>
<dbReference type="Proteomes" id="UP000790709">
    <property type="component" value="Unassembled WGS sequence"/>
</dbReference>
<organism evidence="1 2">
    <name type="scientific">Leucogyrophana mollusca</name>
    <dbReference type="NCBI Taxonomy" id="85980"/>
    <lineage>
        <taxon>Eukaryota</taxon>
        <taxon>Fungi</taxon>
        <taxon>Dikarya</taxon>
        <taxon>Basidiomycota</taxon>
        <taxon>Agaricomycotina</taxon>
        <taxon>Agaricomycetes</taxon>
        <taxon>Agaricomycetidae</taxon>
        <taxon>Boletales</taxon>
        <taxon>Boletales incertae sedis</taxon>
        <taxon>Leucogyrophana</taxon>
    </lineage>
</organism>